<accession>A0A915K5Q4</accession>
<name>A0A915K5Q4_ROMCU</name>
<evidence type="ECO:0000313" key="1">
    <source>
        <dbReference type="Proteomes" id="UP000887565"/>
    </source>
</evidence>
<dbReference type="AlphaFoldDB" id="A0A915K5Q4"/>
<proteinExistence type="predicted"/>
<protein>
    <submittedName>
        <fullName evidence="2">Uncharacterized protein</fullName>
    </submittedName>
</protein>
<evidence type="ECO:0000313" key="2">
    <source>
        <dbReference type="WBParaSite" id="nRc.2.0.1.t33192-RA"/>
    </source>
</evidence>
<dbReference type="Proteomes" id="UP000887565">
    <property type="component" value="Unplaced"/>
</dbReference>
<reference evidence="2" key="1">
    <citation type="submission" date="2022-11" db="UniProtKB">
        <authorList>
            <consortium name="WormBaseParasite"/>
        </authorList>
    </citation>
    <scope>IDENTIFICATION</scope>
</reference>
<organism evidence="1 2">
    <name type="scientific">Romanomermis culicivorax</name>
    <name type="common">Nematode worm</name>
    <dbReference type="NCBI Taxonomy" id="13658"/>
    <lineage>
        <taxon>Eukaryota</taxon>
        <taxon>Metazoa</taxon>
        <taxon>Ecdysozoa</taxon>
        <taxon>Nematoda</taxon>
        <taxon>Enoplea</taxon>
        <taxon>Dorylaimia</taxon>
        <taxon>Mermithida</taxon>
        <taxon>Mermithoidea</taxon>
        <taxon>Mermithidae</taxon>
        <taxon>Romanomermis</taxon>
    </lineage>
</organism>
<keyword evidence="1" id="KW-1185">Reference proteome</keyword>
<dbReference type="WBParaSite" id="nRc.2.0.1.t33192-RA">
    <property type="protein sequence ID" value="nRc.2.0.1.t33192-RA"/>
    <property type="gene ID" value="nRc.2.0.1.g33192"/>
</dbReference>
<sequence length="289" mass="33190">MNYMYNCFNIVPIIFEETRAKRRSESDNITVDKRYQDDCWFFLTTRCKWDQLCLKEPFLLTNFDGNDHLPRLLHIEEMDVDIDIPTQIKAHQETEEEARREYTRKEQAFQMAQGTELTSQDMYGQETTTPGGELTEPQIQLTQPKAETAKEPEDTKKMIKVIVEETPLPTVVASIPHSTGRVEETDGSDYAVEVEDKISAISNEEEPTEQRLGRINHPQIQAMMAKLSLMEIECSMIITASFGTVGPPGAPHLPPQFVQMQCSLFNPPELLQHPQEFGCWFNLHCPPRQ</sequence>